<keyword evidence="2 4" id="KW-0560">Oxidoreductase</keyword>
<evidence type="ECO:0000256" key="4">
    <source>
        <dbReference type="RuleBase" id="RU361160"/>
    </source>
</evidence>
<keyword evidence="7" id="KW-1185">Reference proteome</keyword>
<dbReference type="Pfam" id="PF02800">
    <property type="entry name" value="Gp_dh_C"/>
    <property type="match status" value="1"/>
</dbReference>
<dbReference type="Gene3D" id="3.30.360.10">
    <property type="entry name" value="Dihydrodipicolinate Reductase, domain 2"/>
    <property type="match status" value="1"/>
</dbReference>
<dbReference type="PIRSF" id="PIRSF000149">
    <property type="entry name" value="GAP_DH"/>
    <property type="match status" value="1"/>
</dbReference>
<dbReference type="InterPro" id="IPR020829">
    <property type="entry name" value="GlycerAld_3-P_DH_cat"/>
</dbReference>
<dbReference type="PANTHER" id="PTHR43148">
    <property type="entry name" value="GLYCERALDEHYDE-3-PHOSPHATE DEHYDROGENASE 2"/>
    <property type="match status" value="1"/>
</dbReference>
<protein>
    <recommendedName>
        <fullName evidence="4">Glyceraldehyde-3-phosphate dehydrogenase</fullName>
        <ecNumber evidence="4">1.2.1.-</ecNumber>
    </recommendedName>
</protein>
<dbReference type="RefSeq" id="WP_188873611.1">
    <property type="nucleotide sequence ID" value="NZ_BMOV01000003.1"/>
</dbReference>
<sequence length="335" mass="35849">MSIRFAINGFGRIGRLVLRAILESDRKDVEVVAINDLGDAEMNAYLFKRDSVHGSFNGDVTAGDGVMTIDGHDIKVLANPDPKKLPWGELGVDVVLECTGRFTSAEQAQAHLDGGAKKVLISAPAKNVPITVVYGVNDDQLKAEHKIVSNASCTTNCLAPVAKILHDNLTIERGYMTTVHAYTADQRLQDSLHSDPRRARAAALSMIPTSTGAARAVGLVLPDLAGKLDGSAVRVPTPNVSMVDLKVNTQKATSAEAVNEMMKAAASGPMKGILDIVTDPAVSIDFNHCPASSSFDLASTQVIDGTFVRVMSWYDNEWGFSNRMVDTARKMAQLG</sequence>
<reference evidence="7" key="1">
    <citation type="journal article" date="2019" name="Int. J. Syst. Evol. Microbiol.">
        <title>The Global Catalogue of Microorganisms (GCM) 10K type strain sequencing project: providing services to taxonomists for standard genome sequencing and annotation.</title>
        <authorList>
            <consortium name="The Broad Institute Genomics Platform"/>
            <consortium name="The Broad Institute Genome Sequencing Center for Infectious Disease"/>
            <person name="Wu L."/>
            <person name="Ma J."/>
        </authorList>
    </citation>
    <scope>NUCLEOTIDE SEQUENCE [LARGE SCALE GENOMIC DNA]</scope>
    <source>
        <strain evidence="7">JCM 17843</strain>
    </source>
</reference>
<organism evidence="6 7">
    <name type="scientific">Iodidimonas muriae</name>
    <dbReference type="NCBI Taxonomy" id="261467"/>
    <lineage>
        <taxon>Bacteria</taxon>
        <taxon>Pseudomonadati</taxon>
        <taxon>Pseudomonadota</taxon>
        <taxon>Alphaproteobacteria</taxon>
        <taxon>Iodidimonadales</taxon>
        <taxon>Iodidimonadaceae</taxon>
        <taxon>Iodidimonas</taxon>
    </lineage>
</organism>
<dbReference type="CDD" id="cd05214">
    <property type="entry name" value="GAPDH_I_N"/>
    <property type="match status" value="1"/>
</dbReference>
<dbReference type="PRINTS" id="PR00078">
    <property type="entry name" value="G3PDHDRGNASE"/>
</dbReference>
<comment type="similarity">
    <text evidence="1 3">Belongs to the glyceraldehyde-3-phosphate dehydrogenase family.</text>
</comment>
<dbReference type="Pfam" id="PF00044">
    <property type="entry name" value="Gp_dh_N"/>
    <property type="match status" value="1"/>
</dbReference>
<feature type="domain" description="Glyceraldehyde 3-phosphate dehydrogenase NAD(P) binding" evidence="5">
    <location>
        <begin position="3"/>
        <end position="153"/>
    </location>
</feature>
<dbReference type="SUPFAM" id="SSF55347">
    <property type="entry name" value="Glyceraldehyde-3-phosphate dehydrogenase-like, C-terminal domain"/>
    <property type="match status" value="1"/>
</dbReference>
<dbReference type="SUPFAM" id="SSF51735">
    <property type="entry name" value="NAD(P)-binding Rossmann-fold domains"/>
    <property type="match status" value="1"/>
</dbReference>
<dbReference type="InterPro" id="IPR020831">
    <property type="entry name" value="GlycerAld/Erythrose_P_DH"/>
</dbReference>
<proteinExistence type="inferred from homology"/>
<dbReference type="EC" id="1.2.1.-" evidence="4"/>
<dbReference type="Proteomes" id="UP000602381">
    <property type="component" value="Unassembled WGS sequence"/>
</dbReference>
<dbReference type="PROSITE" id="PS00071">
    <property type="entry name" value="GAPDH"/>
    <property type="match status" value="1"/>
</dbReference>
<dbReference type="Gene3D" id="3.40.50.720">
    <property type="entry name" value="NAD(P)-binding Rossmann-like Domain"/>
    <property type="match status" value="1"/>
</dbReference>
<comment type="caution">
    <text evidence="6">The sequence shown here is derived from an EMBL/GenBank/DDBJ whole genome shotgun (WGS) entry which is preliminary data.</text>
</comment>
<dbReference type="InterPro" id="IPR020830">
    <property type="entry name" value="GlycerAld_3-P_DH_AS"/>
</dbReference>
<dbReference type="CDD" id="cd18126">
    <property type="entry name" value="GAPDH_I_C"/>
    <property type="match status" value="1"/>
</dbReference>
<evidence type="ECO:0000313" key="7">
    <source>
        <dbReference type="Proteomes" id="UP000602381"/>
    </source>
</evidence>
<dbReference type="InterPro" id="IPR036291">
    <property type="entry name" value="NAD(P)-bd_dom_sf"/>
</dbReference>
<name>A0ABQ2LCX6_9PROT</name>
<evidence type="ECO:0000256" key="1">
    <source>
        <dbReference type="ARBA" id="ARBA00007406"/>
    </source>
</evidence>
<dbReference type="NCBIfam" id="TIGR01534">
    <property type="entry name" value="GAPDH-I"/>
    <property type="match status" value="1"/>
</dbReference>
<accession>A0ABQ2LCX6</accession>
<evidence type="ECO:0000259" key="5">
    <source>
        <dbReference type="SMART" id="SM00846"/>
    </source>
</evidence>
<dbReference type="EMBL" id="BMOV01000003">
    <property type="protein sequence ID" value="GGO09701.1"/>
    <property type="molecule type" value="Genomic_DNA"/>
</dbReference>
<dbReference type="SMART" id="SM00846">
    <property type="entry name" value="Gp_dh_N"/>
    <property type="match status" value="1"/>
</dbReference>
<dbReference type="InterPro" id="IPR006424">
    <property type="entry name" value="Glyceraldehyde-3-P_DH_1"/>
</dbReference>
<evidence type="ECO:0000313" key="6">
    <source>
        <dbReference type="EMBL" id="GGO09701.1"/>
    </source>
</evidence>
<evidence type="ECO:0000256" key="2">
    <source>
        <dbReference type="ARBA" id="ARBA00023002"/>
    </source>
</evidence>
<evidence type="ECO:0000256" key="3">
    <source>
        <dbReference type="RuleBase" id="RU000397"/>
    </source>
</evidence>
<gene>
    <name evidence="6" type="ORF">GCM10007972_11430</name>
</gene>
<dbReference type="InterPro" id="IPR020828">
    <property type="entry name" value="GlycerAld_3-P_DH_NAD(P)-bd"/>
</dbReference>